<dbReference type="AlphaFoldDB" id="A0AAP2VLM8"/>
<protein>
    <submittedName>
        <fullName evidence="1">Glycosyltransferase family 1 protein</fullName>
    </submittedName>
</protein>
<dbReference type="EMBL" id="JAJCNI010000022">
    <property type="protein sequence ID" value="MCB6519347.1"/>
    <property type="molecule type" value="Genomic_DNA"/>
</dbReference>
<organism evidence="1 2">
    <name type="scientific">Parabacteroides distasonis</name>
    <dbReference type="NCBI Taxonomy" id="823"/>
    <lineage>
        <taxon>Bacteria</taxon>
        <taxon>Pseudomonadati</taxon>
        <taxon>Bacteroidota</taxon>
        <taxon>Bacteroidia</taxon>
        <taxon>Bacteroidales</taxon>
        <taxon>Tannerellaceae</taxon>
        <taxon>Parabacteroides</taxon>
    </lineage>
</organism>
<dbReference type="RefSeq" id="WP_122144299.1">
    <property type="nucleotide sequence ID" value="NZ_JADMUS010000042.1"/>
</dbReference>
<accession>A0AAP2VLM8</accession>
<reference evidence="1" key="1">
    <citation type="submission" date="2021-10" db="EMBL/GenBank/DDBJ databases">
        <title>Collection of gut derived symbiotic bacterial strains cultured from healthy donors.</title>
        <authorList>
            <person name="Lin H."/>
            <person name="Littmann E."/>
            <person name="Kohout C."/>
            <person name="Pamer E.G."/>
        </authorList>
    </citation>
    <scope>NUCLEOTIDE SEQUENCE</scope>
    <source>
        <strain evidence="1">DFI.2.94</strain>
    </source>
</reference>
<dbReference type="Gene3D" id="3.40.50.2000">
    <property type="entry name" value="Glycogen Phosphorylase B"/>
    <property type="match status" value="1"/>
</dbReference>
<evidence type="ECO:0000313" key="1">
    <source>
        <dbReference type="EMBL" id="MCB6519347.1"/>
    </source>
</evidence>
<name>A0AAP2VLM8_PARDI</name>
<comment type="caution">
    <text evidence="1">The sequence shown here is derived from an EMBL/GenBank/DDBJ whole genome shotgun (WGS) entry which is preliminary data.</text>
</comment>
<sequence>MMFTNKKILLILSFTSKPDFWMIEEYRRLGYEVEILVNEHATSSDLFKKRGVWGQAINSFARFMLGWKAHKRYAGESRVIFWNWESSFFFLLRDFLTFRRCQAKIIALHLILIDTLLVKRYFWQVMFLFARFHFGYCIAVNSEMERTRYGAKYHMPLRKIVVLPDSYEWNGLPTQEELVRIRVEQRSVFCGGCSRDFKTLLLVAKQLPDYSFTVIAAKKIWREEWEIPDNVKVFFDTSKDFFYTSLFKSAILYLPLERDEANGLIVLTKAALLRRPIIVTDTSCTRNYIVNNQNGILVPMWGVSDAVKAIKKLEDESLRDRLVQKMSVDIETHSPLNYCRRILDI</sequence>
<proteinExistence type="predicted"/>
<evidence type="ECO:0000313" key="2">
    <source>
        <dbReference type="Proteomes" id="UP001198806"/>
    </source>
</evidence>
<gene>
    <name evidence="1" type="ORF">LI194_16280</name>
</gene>
<dbReference type="Proteomes" id="UP001198806">
    <property type="component" value="Unassembled WGS sequence"/>
</dbReference>
<dbReference type="SUPFAM" id="SSF53756">
    <property type="entry name" value="UDP-Glycosyltransferase/glycogen phosphorylase"/>
    <property type="match status" value="1"/>
</dbReference>